<dbReference type="OrthoDB" id="1641903at2759"/>
<feature type="transmembrane region" description="Helical" evidence="7">
    <location>
        <begin position="411"/>
        <end position="430"/>
    </location>
</feature>
<dbReference type="Pfam" id="PF00860">
    <property type="entry name" value="Xan_ur_permease"/>
    <property type="match status" value="2"/>
</dbReference>
<dbReference type="AlphaFoldDB" id="A0A8S3VJZ4"/>
<feature type="transmembrane region" description="Helical" evidence="7">
    <location>
        <begin position="305"/>
        <end position="323"/>
    </location>
</feature>
<feature type="transmembrane region" description="Helical" evidence="7">
    <location>
        <begin position="115"/>
        <end position="135"/>
    </location>
</feature>
<proteinExistence type="inferred from homology"/>
<dbReference type="InterPro" id="IPR006043">
    <property type="entry name" value="NCS2"/>
</dbReference>
<feature type="compositionally biased region" description="Basic and acidic residues" evidence="6">
    <location>
        <begin position="684"/>
        <end position="693"/>
    </location>
</feature>
<reference evidence="8" key="1">
    <citation type="submission" date="2021-03" db="EMBL/GenBank/DDBJ databases">
        <authorList>
            <person name="Bekaert M."/>
        </authorList>
    </citation>
    <scope>NUCLEOTIDE SEQUENCE</scope>
</reference>
<gene>
    <name evidence="8" type="ORF">MEDL_68310</name>
</gene>
<feature type="region of interest" description="Disordered" evidence="6">
    <location>
        <begin position="658"/>
        <end position="693"/>
    </location>
</feature>
<feature type="compositionally biased region" description="Basic and acidic residues" evidence="6">
    <location>
        <begin position="664"/>
        <end position="677"/>
    </location>
</feature>
<dbReference type="Proteomes" id="UP000683360">
    <property type="component" value="Unassembled WGS sequence"/>
</dbReference>
<feature type="transmembrane region" description="Helical" evidence="7">
    <location>
        <begin position="480"/>
        <end position="502"/>
    </location>
</feature>
<keyword evidence="5 7" id="KW-0472">Membrane</keyword>
<comment type="subcellular location">
    <subcellularLocation>
        <location evidence="1">Membrane</location>
        <topology evidence="1">Multi-pass membrane protein</topology>
    </subcellularLocation>
</comment>
<sequence length="693" mass="76696">MQLLDSCLFSNNRNSDRLHQRIQLDLFTEFVTRHVVRIVYSTSFEPLSDKTDNKMKTSGVLRGLQYKVDDNPPWITTILLAVQHYLMLLSSNLATPVLVATIICAKGDVEVTSMILGNMLFACGICTVIQTFIGVRLPIVQCPAFAYIVPMLALTDFEKWKCPEFNTTMINRMMNSTLGNITDHDGEEPYWKTRLNMITGSIMVASVFEIFLGASGILTLLLRFIGPLTVAPTIMMMGLGVVKTGYELAGTHWGIAFGTIGLIILLSECIPTLDINVPCTVKLTGQEKGCVRHDKRKTQIVFHKMFSVIISVCLMWLLCYILTTTGAFPSDKKSYGYQARTDLRDEELKTASWVSFPYPGRYGMPTFNSGLFVAFIAGVITSVIESIGDYYTCARIAGAVPPPPSAINRGILVEGIDGILSAAVGLGFGVTSCSQNIGVISLTKVGSRRVVLVAGILMIIFGCFNKFSSYLYVQVGSRRVVLVAGILMIIFGCFNKFSAFVVTVPDPIIGASFIVLFGVLAAVGASNLQYVDLNSPRNMIVFGLSLFMGLTLPPWTQQNEQIFAEGNENAMQVLLALLGNNMFMACFTALILDNVMPGTDEERGIVLWRELTSEHLEDKGSYSLRTYDLPFGMSKIRSWRWTQYIPFSPTFVNDPLNCFSSPSRDQENHPERDHEDVTIQNDLNRPDDGCTKL</sequence>
<dbReference type="GO" id="GO:0016020">
    <property type="term" value="C:membrane"/>
    <property type="evidence" value="ECO:0007669"/>
    <property type="project" value="UniProtKB-SubCell"/>
</dbReference>
<feature type="transmembrane region" description="Helical" evidence="7">
    <location>
        <begin position="202"/>
        <end position="225"/>
    </location>
</feature>
<evidence type="ECO:0000313" key="8">
    <source>
        <dbReference type="EMBL" id="CAG2257041.1"/>
    </source>
</evidence>
<name>A0A8S3VJZ4_MYTED</name>
<keyword evidence="4 7" id="KW-1133">Transmembrane helix</keyword>
<comment type="caution">
    <text evidence="8">The sequence shown here is derived from an EMBL/GenBank/DDBJ whole genome shotgun (WGS) entry which is preliminary data.</text>
</comment>
<accession>A0A8S3VJZ4</accession>
<evidence type="ECO:0000256" key="3">
    <source>
        <dbReference type="ARBA" id="ARBA00022692"/>
    </source>
</evidence>
<feature type="transmembrane region" description="Helical" evidence="7">
    <location>
        <begin position="245"/>
        <end position="266"/>
    </location>
</feature>
<evidence type="ECO:0000256" key="4">
    <source>
        <dbReference type="ARBA" id="ARBA00022989"/>
    </source>
</evidence>
<organism evidence="8 9">
    <name type="scientific">Mytilus edulis</name>
    <name type="common">Blue mussel</name>
    <dbReference type="NCBI Taxonomy" id="6550"/>
    <lineage>
        <taxon>Eukaryota</taxon>
        <taxon>Metazoa</taxon>
        <taxon>Spiralia</taxon>
        <taxon>Lophotrochozoa</taxon>
        <taxon>Mollusca</taxon>
        <taxon>Bivalvia</taxon>
        <taxon>Autobranchia</taxon>
        <taxon>Pteriomorphia</taxon>
        <taxon>Mytilida</taxon>
        <taxon>Mytiloidea</taxon>
        <taxon>Mytilidae</taxon>
        <taxon>Mytilinae</taxon>
        <taxon>Mytilus</taxon>
    </lineage>
</organism>
<evidence type="ECO:0000313" key="9">
    <source>
        <dbReference type="Proteomes" id="UP000683360"/>
    </source>
</evidence>
<feature type="transmembrane region" description="Helical" evidence="7">
    <location>
        <begin position="569"/>
        <end position="592"/>
    </location>
</feature>
<comment type="similarity">
    <text evidence="2">Belongs to the nucleobase:cation symporter-2 (NCS2) (TC 2.A.40) family.</text>
</comment>
<dbReference type="GO" id="GO:0022857">
    <property type="term" value="F:transmembrane transporter activity"/>
    <property type="evidence" value="ECO:0007669"/>
    <property type="project" value="InterPro"/>
</dbReference>
<evidence type="ECO:0000256" key="7">
    <source>
        <dbReference type="SAM" id="Phobius"/>
    </source>
</evidence>
<dbReference type="EMBL" id="CAJPWZ010003318">
    <property type="protein sequence ID" value="CAG2257041.1"/>
    <property type="molecule type" value="Genomic_DNA"/>
</dbReference>
<keyword evidence="3 7" id="KW-0812">Transmembrane</keyword>
<feature type="transmembrane region" description="Helical" evidence="7">
    <location>
        <begin position="85"/>
        <end position="103"/>
    </location>
</feature>
<evidence type="ECO:0000256" key="2">
    <source>
        <dbReference type="ARBA" id="ARBA00008821"/>
    </source>
</evidence>
<evidence type="ECO:0000256" key="1">
    <source>
        <dbReference type="ARBA" id="ARBA00004141"/>
    </source>
</evidence>
<feature type="transmembrane region" description="Helical" evidence="7">
    <location>
        <begin position="540"/>
        <end position="557"/>
    </location>
</feature>
<protein>
    <submittedName>
        <fullName evidence="8">SLC23A1</fullName>
    </submittedName>
</protein>
<evidence type="ECO:0000256" key="6">
    <source>
        <dbReference type="SAM" id="MobiDB-lite"/>
    </source>
</evidence>
<dbReference type="PANTHER" id="PTHR11119">
    <property type="entry name" value="XANTHINE-URACIL / VITAMIN C PERMEASE FAMILY MEMBER"/>
    <property type="match status" value="1"/>
</dbReference>
<evidence type="ECO:0000256" key="5">
    <source>
        <dbReference type="ARBA" id="ARBA00023136"/>
    </source>
</evidence>
<feature type="transmembrane region" description="Helical" evidence="7">
    <location>
        <begin position="371"/>
        <end position="391"/>
    </location>
</feature>
<feature type="transmembrane region" description="Helical" evidence="7">
    <location>
        <begin position="450"/>
        <end position="473"/>
    </location>
</feature>
<feature type="transmembrane region" description="Helical" evidence="7">
    <location>
        <begin position="508"/>
        <end position="528"/>
    </location>
</feature>
<keyword evidence="9" id="KW-1185">Reference proteome</keyword>